<evidence type="ECO:0000259" key="13">
    <source>
        <dbReference type="SMART" id="SM00934"/>
    </source>
</evidence>
<dbReference type="PANTHER" id="PTHR32119:SF2">
    <property type="entry name" value="OROTIDINE 5'-PHOSPHATE DECARBOXYLASE"/>
    <property type="match status" value="1"/>
</dbReference>
<dbReference type="UniPathway" id="UPA00070">
    <property type="reaction ID" value="UER00120"/>
</dbReference>
<comment type="catalytic activity">
    <reaction evidence="7 9 12">
        <text>orotidine 5'-phosphate + H(+) = UMP + CO2</text>
        <dbReference type="Rhea" id="RHEA:11596"/>
        <dbReference type="ChEBI" id="CHEBI:15378"/>
        <dbReference type="ChEBI" id="CHEBI:16526"/>
        <dbReference type="ChEBI" id="CHEBI:57538"/>
        <dbReference type="ChEBI" id="CHEBI:57865"/>
        <dbReference type="EC" id="4.1.1.23"/>
    </reaction>
</comment>
<keyword evidence="5 9" id="KW-0665">Pyrimidine biosynthesis</keyword>
<feature type="binding site" evidence="9 11">
    <location>
        <position position="30"/>
    </location>
    <ligand>
        <name>substrate</name>
    </ligand>
</feature>
<evidence type="ECO:0000256" key="8">
    <source>
        <dbReference type="ARBA" id="ARBA00061012"/>
    </source>
</evidence>
<dbReference type="PROSITE" id="PS00156">
    <property type="entry name" value="OMPDECASE"/>
    <property type="match status" value="1"/>
</dbReference>
<dbReference type="InterPro" id="IPR018089">
    <property type="entry name" value="OMPdecase_AS"/>
</dbReference>
<feature type="binding site" evidence="9 11">
    <location>
        <position position="190"/>
    </location>
    <ligand>
        <name>substrate</name>
    </ligand>
</feature>
<dbReference type="EMBL" id="AMYT01000011">
    <property type="protein sequence ID" value="EKU27543.1"/>
    <property type="molecule type" value="Genomic_DNA"/>
</dbReference>
<dbReference type="HAMAP" id="MF_01200_B">
    <property type="entry name" value="OMPdecase_type1_B"/>
    <property type="match status" value="1"/>
</dbReference>
<dbReference type="SUPFAM" id="SSF51366">
    <property type="entry name" value="Ribulose-phoshate binding barrel"/>
    <property type="match status" value="1"/>
</dbReference>
<dbReference type="STRING" id="1234409.C683_0324"/>
<dbReference type="GO" id="GO:0005829">
    <property type="term" value="C:cytosol"/>
    <property type="evidence" value="ECO:0007669"/>
    <property type="project" value="TreeGrafter"/>
</dbReference>
<dbReference type="GO" id="GO:0004590">
    <property type="term" value="F:orotidine-5'-phosphate decarboxylase activity"/>
    <property type="evidence" value="ECO:0007669"/>
    <property type="project" value="UniProtKB-UniRule"/>
</dbReference>
<dbReference type="InterPro" id="IPR001754">
    <property type="entry name" value="OMPdeCOase_dom"/>
</dbReference>
<dbReference type="GO" id="GO:0044205">
    <property type="term" value="P:'de novo' UMP biosynthetic process"/>
    <property type="evidence" value="ECO:0007669"/>
    <property type="project" value="UniProtKB-UniRule"/>
</dbReference>
<sequence length="229" mass="25256">MIPIIALDFPSKTEVETFLSPFQGQSLFVKVGMELFYKEGPSIVHYLQEQGHQIFLDLKLHDIPNTVERAMENLGQLGIQMTTLHAAGGTKMMAAAKRGLEKGAKKAGVRPPLLVAITELTSTSQEQMNEEEQVPGRLQDHVLHYASLVENVGLDGVVCSGWEAESIHAHCPKLCTVCPGIRFQPTNDDQVRVLTPTEAKEKGIEYIVVGRPITQAKDPQQAYQNILEA</sequence>
<comment type="function">
    <text evidence="1 9">Catalyzes the decarboxylation of orotidine 5'-monophosphate (OMP) to uridine 5'-monophosphate (UMP).</text>
</comment>
<dbReference type="InterPro" id="IPR047596">
    <property type="entry name" value="OMPdecase_bac"/>
</dbReference>
<gene>
    <name evidence="9" type="primary">pyrF</name>
    <name evidence="14" type="ORF">C683_0324</name>
</gene>
<accession>K8ZM21</accession>
<dbReference type="OrthoDB" id="9806203at2"/>
<comment type="pathway">
    <text evidence="2 9 12">Pyrimidine metabolism; UMP biosynthesis via de novo pathway; UMP from orotate: step 2/2.</text>
</comment>
<dbReference type="Proteomes" id="UP000016057">
    <property type="component" value="Unassembled WGS sequence"/>
</dbReference>
<proteinExistence type="inferred from homology"/>
<dbReference type="NCBIfam" id="NF001273">
    <property type="entry name" value="PRK00230.1"/>
    <property type="match status" value="1"/>
</dbReference>
<feature type="active site" description="For OMPdecase activity" evidence="10">
    <location>
        <position position="59"/>
    </location>
</feature>
<dbReference type="Gene3D" id="3.20.20.70">
    <property type="entry name" value="Aldolase class I"/>
    <property type="match status" value="1"/>
</dbReference>
<feature type="binding site" evidence="9 11">
    <location>
        <position position="182"/>
    </location>
    <ligand>
        <name>substrate</name>
    </ligand>
</feature>
<feature type="active site" description="For OMPdecase activity" evidence="10">
    <location>
        <position position="57"/>
    </location>
</feature>
<comment type="caution">
    <text evidence="14">The sequence shown here is derived from an EMBL/GenBank/DDBJ whole genome shotgun (WGS) entry which is preliminary data.</text>
</comment>
<evidence type="ECO:0000256" key="3">
    <source>
        <dbReference type="ARBA" id="ARBA00011738"/>
    </source>
</evidence>
<evidence type="ECO:0000256" key="5">
    <source>
        <dbReference type="ARBA" id="ARBA00022975"/>
    </source>
</evidence>
<dbReference type="InterPro" id="IPR013785">
    <property type="entry name" value="Aldolase_TIM"/>
</dbReference>
<dbReference type="EC" id="4.1.1.23" evidence="9"/>
<comment type="subunit">
    <text evidence="3 9">Homodimer.</text>
</comment>
<evidence type="ECO:0000256" key="11">
    <source>
        <dbReference type="PIRSR" id="PIRSR614732-2"/>
    </source>
</evidence>
<keyword evidence="6 9" id="KW-0456">Lyase</keyword>
<protein>
    <recommendedName>
        <fullName evidence="9">Orotidine 5'-phosphate decarboxylase</fullName>
        <ecNumber evidence="9">4.1.1.23</ecNumber>
    </recommendedName>
    <alternativeName>
        <fullName evidence="9">OMP decarboxylase</fullName>
        <shortName evidence="9">OMPDCase</shortName>
        <shortName evidence="9">OMPdecase</shortName>
    </alternativeName>
</protein>
<dbReference type="FunFam" id="3.20.20.70:FF:000015">
    <property type="entry name" value="Orotidine 5'-phosphate decarboxylase"/>
    <property type="match status" value="1"/>
</dbReference>
<dbReference type="CDD" id="cd04725">
    <property type="entry name" value="OMP_decarboxylase_like"/>
    <property type="match status" value="1"/>
</dbReference>
<organism evidence="14 15">
    <name type="scientific">Catellicoccus marimammalium M35/04/3</name>
    <dbReference type="NCBI Taxonomy" id="1234409"/>
    <lineage>
        <taxon>Bacteria</taxon>
        <taxon>Bacillati</taxon>
        <taxon>Bacillota</taxon>
        <taxon>Bacilli</taxon>
        <taxon>Lactobacillales</taxon>
        <taxon>Enterococcaceae</taxon>
        <taxon>Catellicoccus</taxon>
    </lineage>
</organism>
<comment type="similarity">
    <text evidence="8 9">Belongs to the OMP decarboxylase family. Type 1 subfamily.</text>
</comment>
<evidence type="ECO:0000256" key="4">
    <source>
        <dbReference type="ARBA" id="ARBA00022793"/>
    </source>
</evidence>
<evidence type="ECO:0000256" key="10">
    <source>
        <dbReference type="PIRSR" id="PIRSR614732-1"/>
    </source>
</evidence>
<keyword evidence="4 9" id="KW-0210">Decarboxylase</keyword>
<evidence type="ECO:0000313" key="15">
    <source>
        <dbReference type="Proteomes" id="UP000016057"/>
    </source>
</evidence>
<dbReference type="NCBIfam" id="TIGR01740">
    <property type="entry name" value="pyrF"/>
    <property type="match status" value="1"/>
</dbReference>
<dbReference type="AlphaFoldDB" id="K8ZM21"/>
<reference evidence="14 15" key="1">
    <citation type="journal article" date="2013" name="Genome Announc.">
        <title>Draft Genome Sequence of Catellicoccus marimammalium, a Novel Species Commonly Found in Gull Feces.</title>
        <authorList>
            <person name="Weigand M.R."/>
            <person name="Ryu H."/>
            <person name="Bozcek L."/>
            <person name="Konstantinidis K.T."/>
            <person name="Santo Domingo J.W."/>
        </authorList>
    </citation>
    <scope>NUCLEOTIDE SEQUENCE [LARGE SCALE GENOMIC DNA]</scope>
    <source>
        <strain evidence="14 15">M35/04/3</strain>
    </source>
</reference>
<dbReference type="InterPro" id="IPR011060">
    <property type="entry name" value="RibuloseP-bd_barrel"/>
</dbReference>
<feature type="active site" description="For OMPdecase activity" evidence="10">
    <location>
        <position position="62"/>
    </location>
</feature>
<dbReference type="eggNOG" id="COG0284">
    <property type="taxonomic scope" value="Bacteria"/>
</dbReference>
<feature type="binding site" evidence="9 11">
    <location>
        <position position="8"/>
    </location>
    <ligand>
        <name>substrate</name>
    </ligand>
</feature>
<dbReference type="Pfam" id="PF00215">
    <property type="entry name" value="OMPdecase"/>
    <property type="match status" value="1"/>
</dbReference>
<evidence type="ECO:0000256" key="9">
    <source>
        <dbReference type="HAMAP-Rule" id="MF_01200"/>
    </source>
</evidence>
<dbReference type="PATRIC" id="fig|1234409.3.peg.291"/>
<feature type="binding site" evidence="9 11">
    <location>
        <position position="211"/>
    </location>
    <ligand>
        <name>substrate</name>
    </ligand>
</feature>
<feature type="binding site" evidence="9">
    <location>
        <begin position="57"/>
        <end position="66"/>
    </location>
    <ligand>
        <name>substrate</name>
    </ligand>
</feature>
<evidence type="ECO:0000256" key="7">
    <source>
        <dbReference type="ARBA" id="ARBA00049157"/>
    </source>
</evidence>
<evidence type="ECO:0000256" key="6">
    <source>
        <dbReference type="ARBA" id="ARBA00023239"/>
    </source>
</evidence>
<evidence type="ECO:0000256" key="1">
    <source>
        <dbReference type="ARBA" id="ARBA00002356"/>
    </source>
</evidence>
<dbReference type="SMART" id="SM00934">
    <property type="entry name" value="OMPdecase"/>
    <property type="match status" value="1"/>
</dbReference>
<feature type="active site" description="Proton donor" evidence="9">
    <location>
        <position position="59"/>
    </location>
</feature>
<dbReference type="GO" id="GO:0006207">
    <property type="term" value="P:'de novo' pyrimidine nucleobase biosynthetic process"/>
    <property type="evidence" value="ECO:0007669"/>
    <property type="project" value="InterPro"/>
</dbReference>
<keyword evidence="15" id="KW-1185">Reference proteome</keyword>
<evidence type="ECO:0000256" key="2">
    <source>
        <dbReference type="ARBA" id="ARBA00004861"/>
    </source>
</evidence>
<feature type="domain" description="Orotidine 5'-phosphate decarboxylase" evidence="13">
    <location>
        <begin position="2"/>
        <end position="226"/>
    </location>
</feature>
<dbReference type="InterPro" id="IPR014732">
    <property type="entry name" value="OMPdecase"/>
</dbReference>
<dbReference type="PANTHER" id="PTHR32119">
    <property type="entry name" value="OROTIDINE 5'-PHOSPHATE DECARBOXYLASE"/>
    <property type="match status" value="1"/>
</dbReference>
<evidence type="ECO:0000256" key="12">
    <source>
        <dbReference type="RuleBase" id="RU000512"/>
    </source>
</evidence>
<feature type="binding site" evidence="9 11">
    <location>
        <position position="210"/>
    </location>
    <ligand>
        <name>substrate</name>
    </ligand>
</feature>
<evidence type="ECO:0000313" key="14">
    <source>
        <dbReference type="EMBL" id="EKU27543.1"/>
    </source>
</evidence>
<dbReference type="RefSeq" id="WP_009488732.1">
    <property type="nucleotide sequence ID" value="NZ_AMYT01000011.1"/>
</dbReference>
<feature type="binding site" evidence="9 11">
    <location>
        <position position="121"/>
    </location>
    <ligand>
        <name>substrate</name>
    </ligand>
</feature>
<name>K8ZM21_9ENTE</name>